<protein>
    <submittedName>
        <fullName evidence="5">CSON007396 protein</fullName>
    </submittedName>
</protein>
<evidence type="ECO:0000256" key="3">
    <source>
        <dbReference type="SAM" id="MobiDB-lite"/>
    </source>
</evidence>
<dbReference type="PANTHER" id="PTHR13520:SF0">
    <property type="entry name" value="RAD50-INTERACTING PROTEIN 1"/>
    <property type="match status" value="1"/>
</dbReference>
<comment type="cofactor">
    <cofactor evidence="1">
        <name>Fe(2+)</name>
        <dbReference type="ChEBI" id="CHEBI:29033"/>
    </cofactor>
</comment>
<dbReference type="InterPro" id="IPR037151">
    <property type="entry name" value="AlkB-like_sf"/>
</dbReference>
<dbReference type="PROSITE" id="PS51386">
    <property type="entry name" value="RINT1_TIP20"/>
    <property type="match status" value="1"/>
</dbReference>
<sequence length="1368" mass="157772">MSICMRNISFRLASWTSIVSNRNQAIHSLTVSQSKVTNNLAQQQQINQELNVPPPNITLLQSDQLHKILRESLLDPKILLENQQNSQFLCSNPLKTSEQFQVKSTNNNSDAGKVNYDQSSPKQGSNDENFGRPDPGDLHKVFETLSNTLPTLFVKPMDYSIYSPNLIFEDNIRGRRTVGIYPYVKTVALLRTVGHLKYAYVKFTILRITKHPEDGTIRCRWRVVGISGLKVMFMFWRYKLWELRKAFDEEESWYDGFSTFYVGSDGLINKHVVDRMMPDDDKEPVVAENKVGTAAAALFVGLSTTTSTVGPVLIIMEIDKFKESFKYFKSKDPPPDFSLAIEIDGVKNSNVLKPISIEMSLLDPQLNSILSTTPWNVFELIPCPGLILIQNPFTSLGQRYFMARCLKDYARHPNPTNLQSKRINLSDNKSWWEELNSKQSNDASKKKLREALRWTTLGYHHDWDTKVYNESMHNDFPEDLSYVIREIAKLLGYENYEPEAAIVNFYPLNTTLAGHTDHSEFCNEPLFSISLGQSAIFLIGGETKDVKPVPLLLKSGDVAIFTGRSRLSYHAVPKIIKIEEKVWNHDNQLDLRNLTVPDSFENDIFEQCLNSEESWKAFDDYVSLCRINMNLTVRDDTQLAKSLAQLSKYADAGEAKIKSLEEFAEKVENKIETNNSLLTSVSENTESILQLQHLLGYFKLIRDIQDISQELSACINGTDESKQVELYLSLCGDSYTFDNVLGRTFETDAPNLKLFARRTAFYWHDLLRDKFAKDFEKILKSLKWPQMELWNPSKDTFTRLQQLAVYLFMVKVPGDKGLLNLKLTPYVICPPLTSPIEVLLKSFRERFNYHFCSNRETNRLDKPEWYLTQILAWANEKHVFVSQNFQLAAVKAGLTDTDVRIEFIRGLVQLGVQKLCDDIEIISDDDSLFSHLLDEVLSFEQELDAVIEVKRPSDFTSLITVITQPQYLSKWLSIEEIFAFEKMDFILQQNNAFECMEPSQSEKLKIPRCADQFVRLLDAIRERYSILPQPTHRIKFLNLQMELIDNFQRRLVQLHNNSKNDVNTVHILNALNYVIFVLREWDAIRERYSILPQPTHRIKFLNLQMELIDNFQRRLVQLHNNSKNDVNTVHILNALNYVIFVLREWGESVHYLHLLAAWHGPNIENVNSVFEVIIKELEHWQMKLVKALAARVVDDIKAKSKDYRHDSWSCMPEHDPNVPMMLSHSAGEMFQLLVTILHELERDLSENLFSQCLRRVAKQLDDYFIDSTVMINQFSSAGANQFNFDMTRNLFALFGLYTRNPSQLFKSIHDACLILTLPVGNAILLKDTIKKAKPLSETSKMALHELGVLFMEPVTALDILERRNDLIL</sequence>
<evidence type="ECO:0000256" key="1">
    <source>
        <dbReference type="ARBA" id="ARBA00001954"/>
    </source>
</evidence>
<dbReference type="VEuPathDB" id="VectorBase:CSON007396"/>
<feature type="region of interest" description="Disordered" evidence="3">
    <location>
        <begin position="104"/>
        <end position="137"/>
    </location>
</feature>
<dbReference type="Pfam" id="PF13532">
    <property type="entry name" value="2OG-FeII_Oxy_2"/>
    <property type="match status" value="1"/>
</dbReference>
<evidence type="ECO:0000259" key="4">
    <source>
        <dbReference type="PROSITE" id="PS51471"/>
    </source>
</evidence>
<dbReference type="SUPFAM" id="SSF51197">
    <property type="entry name" value="Clavaminate synthase-like"/>
    <property type="match status" value="1"/>
</dbReference>
<dbReference type="PANTHER" id="PTHR13520">
    <property type="entry name" value="RAD50-INTERACTING PROTEIN 1 RINT-1"/>
    <property type="match status" value="1"/>
</dbReference>
<dbReference type="Gene3D" id="1.20.58.670">
    <property type="entry name" value="Dsl1p vesicle tethering complex, Tip20p subunit, domain D"/>
    <property type="match status" value="1"/>
</dbReference>
<dbReference type="Gene3D" id="1.20.58.1420">
    <property type="entry name" value="Dsl1p vesicle tethering complex, Tip20p subunit, domain B"/>
    <property type="match status" value="1"/>
</dbReference>
<dbReference type="InterPro" id="IPR005123">
    <property type="entry name" value="Oxoglu/Fe-dep_dioxygenase_dom"/>
</dbReference>
<dbReference type="InterPro" id="IPR042042">
    <property type="entry name" value="Tip20p_domB"/>
</dbReference>
<proteinExistence type="inferred from homology"/>
<dbReference type="GO" id="GO:0060628">
    <property type="term" value="P:regulation of ER to Golgi vesicle-mediated transport"/>
    <property type="evidence" value="ECO:0007669"/>
    <property type="project" value="TreeGrafter"/>
</dbReference>
<gene>
    <name evidence="5" type="primary">CSON007396</name>
</gene>
<dbReference type="GO" id="GO:0006888">
    <property type="term" value="P:endoplasmic reticulum to Golgi vesicle-mediated transport"/>
    <property type="evidence" value="ECO:0007669"/>
    <property type="project" value="InterPro"/>
</dbReference>
<evidence type="ECO:0000256" key="2">
    <source>
        <dbReference type="ARBA" id="ARBA00061158"/>
    </source>
</evidence>
<accession>A0A336LP67</accession>
<dbReference type="Gene3D" id="2.60.120.590">
    <property type="entry name" value="Alpha-ketoglutarate-dependent dioxygenase AlkB-like"/>
    <property type="match status" value="1"/>
</dbReference>
<dbReference type="GO" id="GO:0070939">
    <property type="term" value="C:Dsl1/NZR complex"/>
    <property type="evidence" value="ECO:0007669"/>
    <property type="project" value="InterPro"/>
</dbReference>
<dbReference type="GO" id="GO:0006890">
    <property type="term" value="P:retrograde vesicle-mediated transport, Golgi to endoplasmic reticulum"/>
    <property type="evidence" value="ECO:0007669"/>
    <property type="project" value="InterPro"/>
</dbReference>
<name>A0A336LP67_CULSO</name>
<feature type="domain" description="Fe2OG dioxygenase" evidence="4">
    <location>
        <begin position="497"/>
        <end position="635"/>
    </location>
</feature>
<dbReference type="InterPro" id="IPR007528">
    <property type="entry name" value="RINT1_Tip20"/>
</dbReference>
<organism evidence="5">
    <name type="scientific">Culicoides sonorensis</name>
    <name type="common">Biting midge</name>
    <dbReference type="NCBI Taxonomy" id="179676"/>
    <lineage>
        <taxon>Eukaryota</taxon>
        <taxon>Metazoa</taxon>
        <taxon>Ecdysozoa</taxon>
        <taxon>Arthropoda</taxon>
        <taxon>Hexapoda</taxon>
        <taxon>Insecta</taxon>
        <taxon>Pterygota</taxon>
        <taxon>Neoptera</taxon>
        <taxon>Endopterygota</taxon>
        <taxon>Diptera</taxon>
        <taxon>Nematocera</taxon>
        <taxon>Chironomoidea</taxon>
        <taxon>Ceratopogonidae</taxon>
        <taxon>Ceratopogoninae</taxon>
        <taxon>Culicoides</taxon>
        <taxon>Monoculicoides</taxon>
    </lineage>
</organism>
<reference evidence="5" key="1">
    <citation type="submission" date="2018-07" db="EMBL/GenBank/DDBJ databases">
        <authorList>
            <person name="Quirk P.G."/>
            <person name="Krulwich T.A."/>
        </authorList>
    </citation>
    <scope>NUCLEOTIDE SEQUENCE</scope>
</reference>
<dbReference type="EMBL" id="UFQT01000027">
    <property type="protein sequence ID" value="SSX18167.1"/>
    <property type="molecule type" value="Genomic_DNA"/>
</dbReference>
<dbReference type="InterPro" id="IPR018790">
    <property type="entry name" value="DUF2358"/>
</dbReference>
<comment type="similarity">
    <text evidence="2">Belongs to the RINT1 family.</text>
</comment>
<dbReference type="Pfam" id="PF04437">
    <property type="entry name" value="RINT1_TIP1"/>
    <property type="match status" value="2"/>
</dbReference>
<dbReference type="PROSITE" id="PS51471">
    <property type="entry name" value="FE2OG_OXY"/>
    <property type="match status" value="1"/>
</dbReference>
<dbReference type="InterPro" id="IPR042044">
    <property type="entry name" value="EXOC6PINT-1/Sec15/Tip20_C_dom2"/>
</dbReference>
<evidence type="ECO:0000313" key="5">
    <source>
        <dbReference type="EMBL" id="SSX18167.1"/>
    </source>
</evidence>
<dbReference type="InterPro" id="IPR027450">
    <property type="entry name" value="AlkB-like"/>
</dbReference>
<feature type="compositionally biased region" description="Polar residues" evidence="3">
    <location>
        <begin position="104"/>
        <end position="128"/>
    </location>
</feature>
<dbReference type="Pfam" id="PF10184">
    <property type="entry name" value="DUF2358"/>
    <property type="match status" value="1"/>
</dbReference>
<dbReference type="FunFam" id="1.20.58.670:FF:000003">
    <property type="entry name" value="RAD50-interacting protein 1"/>
    <property type="match status" value="1"/>
</dbReference>